<dbReference type="CDD" id="cd01948">
    <property type="entry name" value="EAL"/>
    <property type="match status" value="1"/>
</dbReference>
<feature type="coiled-coil region" evidence="2">
    <location>
        <begin position="527"/>
        <end position="565"/>
    </location>
</feature>
<sequence>MWVVFIDLDRFKLVNDTLGHRAGDGLLNTIAARLGPIMRESDTVARFGGDEFVMILSGDADEGLNAGILERVMASVAEPVVIEAQKFHLSCSMGIAVYPDDGREPETLIDHADLARYRAKETGRNTFQFYAAAMNEAALQRVRLEKHLRNALERGEFTLQYQPQVDLHSGRIVGVEALLRWQHPELGAVAPDKFIGLAEETGLIVPIGAWIIRTACAQNKAWQRAGLAPIRMAVNLSARQFAQRDLVKSVARVLEETGLAPEYLDIELTETIIMSAVEDTIAVLNDFKALGVQLSIDDFGTGYSSLAYLQRFPIDVLKIDRAFVHDITHAIDNGAIANAIIAMAHSLGIEVIAEGVETEAQCEILSRNMCDEIQGYWFSRPTSHEAIGRMLEEGKCIPAHLLRSQGRQRTLLSVDDEAHVTSALQRALRSEGYRILTAASGAEGLAVLAENHADVILSDQRMPGMSGVDFLRNAKRRHPNTVRLVLSGHTELRSITDAINEGAAYRFLTKPWDDDHLREHLAEAFAHKEMADENRRLNQVVQTANEELAARNRSLRNLLDQKQRLDAAANRLP</sequence>
<dbReference type="InterPro" id="IPR001633">
    <property type="entry name" value="EAL_dom"/>
</dbReference>
<dbReference type="SUPFAM" id="SSF52172">
    <property type="entry name" value="CheY-like"/>
    <property type="match status" value="1"/>
</dbReference>
<evidence type="ECO:0000259" key="4">
    <source>
        <dbReference type="PROSITE" id="PS50883"/>
    </source>
</evidence>
<dbReference type="SMART" id="SM00267">
    <property type="entry name" value="GGDEF"/>
    <property type="match status" value="1"/>
</dbReference>
<accession>A0A2U2HEL5</accession>
<dbReference type="SUPFAM" id="SSF141868">
    <property type="entry name" value="EAL domain-like"/>
    <property type="match status" value="1"/>
</dbReference>
<dbReference type="PROSITE" id="PS50110">
    <property type="entry name" value="RESPONSE_REGULATORY"/>
    <property type="match status" value="1"/>
</dbReference>
<dbReference type="EMBL" id="PXWF02000302">
    <property type="protein sequence ID" value="PWF42080.1"/>
    <property type="molecule type" value="Genomic_DNA"/>
</dbReference>
<name>A0A2U2HEL5_9BURK</name>
<dbReference type="InterPro" id="IPR011006">
    <property type="entry name" value="CheY-like_superfamily"/>
</dbReference>
<evidence type="ECO:0000259" key="5">
    <source>
        <dbReference type="PROSITE" id="PS50887"/>
    </source>
</evidence>
<evidence type="ECO:0000259" key="3">
    <source>
        <dbReference type="PROSITE" id="PS50110"/>
    </source>
</evidence>
<dbReference type="FunFam" id="3.20.20.450:FF:000001">
    <property type="entry name" value="Cyclic di-GMP phosphodiesterase yahA"/>
    <property type="match status" value="1"/>
</dbReference>
<keyword evidence="2" id="KW-0175">Coiled coil</keyword>
<feature type="domain" description="EAL" evidence="4">
    <location>
        <begin position="141"/>
        <end position="395"/>
    </location>
</feature>
<protein>
    <submittedName>
        <fullName evidence="6">GGDEF domain-containing protein</fullName>
    </submittedName>
</protein>
<dbReference type="PROSITE" id="PS50887">
    <property type="entry name" value="GGDEF"/>
    <property type="match status" value="1"/>
</dbReference>
<evidence type="ECO:0000256" key="1">
    <source>
        <dbReference type="PROSITE-ProRule" id="PRU00169"/>
    </source>
</evidence>
<feature type="modified residue" description="4-aspartylphosphate" evidence="1">
    <location>
        <position position="459"/>
    </location>
</feature>
<dbReference type="NCBIfam" id="TIGR00254">
    <property type="entry name" value="GGDEF"/>
    <property type="match status" value="1"/>
</dbReference>
<keyword evidence="7" id="KW-1185">Reference proteome</keyword>
<reference evidence="6 7" key="1">
    <citation type="submission" date="2018-04" db="EMBL/GenBank/DDBJ databases">
        <title>Massilia violaceinigra sp. nov., a novel purple-pigmented bacterium isolated from Tianshan glacier, Xinjiang, China.</title>
        <authorList>
            <person name="Wang H."/>
        </authorList>
    </citation>
    <scope>NUCLEOTIDE SEQUENCE [LARGE SCALE GENOMIC DNA]</scope>
    <source>
        <strain evidence="6 7">B448-2</strain>
    </source>
</reference>
<dbReference type="AlphaFoldDB" id="A0A2U2HEL5"/>
<dbReference type="InterPro" id="IPR000160">
    <property type="entry name" value="GGDEF_dom"/>
</dbReference>
<dbReference type="Pfam" id="PF00563">
    <property type="entry name" value="EAL"/>
    <property type="match status" value="1"/>
</dbReference>
<comment type="caution">
    <text evidence="6">The sequence shown here is derived from an EMBL/GenBank/DDBJ whole genome shotgun (WGS) entry which is preliminary data.</text>
</comment>
<dbReference type="InterPro" id="IPR029787">
    <property type="entry name" value="Nucleotide_cyclase"/>
</dbReference>
<feature type="domain" description="GGDEF" evidence="5">
    <location>
        <begin position="1"/>
        <end position="132"/>
    </location>
</feature>
<dbReference type="Pfam" id="PF00990">
    <property type="entry name" value="GGDEF"/>
    <property type="match status" value="1"/>
</dbReference>
<dbReference type="InterPro" id="IPR043128">
    <property type="entry name" value="Rev_trsase/Diguanyl_cyclase"/>
</dbReference>
<dbReference type="InterPro" id="IPR035919">
    <property type="entry name" value="EAL_sf"/>
</dbReference>
<dbReference type="SMART" id="SM00448">
    <property type="entry name" value="REC"/>
    <property type="match status" value="1"/>
</dbReference>
<dbReference type="Gene3D" id="3.40.50.2300">
    <property type="match status" value="1"/>
</dbReference>
<dbReference type="PANTHER" id="PTHR44757:SF2">
    <property type="entry name" value="BIOFILM ARCHITECTURE MAINTENANCE PROTEIN MBAA"/>
    <property type="match status" value="1"/>
</dbReference>
<dbReference type="InterPro" id="IPR001789">
    <property type="entry name" value="Sig_transdc_resp-reg_receiver"/>
</dbReference>
<gene>
    <name evidence="6" type="ORF">C7C56_023225</name>
</gene>
<dbReference type="PROSITE" id="PS50883">
    <property type="entry name" value="EAL"/>
    <property type="match status" value="1"/>
</dbReference>
<dbReference type="Gene3D" id="3.30.70.270">
    <property type="match status" value="1"/>
</dbReference>
<keyword evidence="1" id="KW-0597">Phosphoprotein</keyword>
<dbReference type="CDD" id="cd17569">
    <property type="entry name" value="REC_HupR-like"/>
    <property type="match status" value="1"/>
</dbReference>
<dbReference type="GO" id="GO:0000160">
    <property type="term" value="P:phosphorelay signal transduction system"/>
    <property type="evidence" value="ECO:0007669"/>
    <property type="project" value="InterPro"/>
</dbReference>
<evidence type="ECO:0000313" key="6">
    <source>
        <dbReference type="EMBL" id="PWF42080.1"/>
    </source>
</evidence>
<organism evidence="6 7">
    <name type="scientific">Massilia glaciei</name>
    <dbReference type="NCBI Taxonomy" id="1524097"/>
    <lineage>
        <taxon>Bacteria</taxon>
        <taxon>Pseudomonadati</taxon>
        <taxon>Pseudomonadota</taxon>
        <taxon>Betaproteobacteria</taxon>
        <taxon>Burkholderiales</taxon>
        <taxon>Oxalobacteraceae</taxon>
        <taxon>Telluria group</taxon>
        <taxon>Massilia</taxon>
    </lineage>
</organism>
<evidence type="ECO:0000313" key="7">
    <source>
        <dbReference type="Proteomes" id="UP000241421"/>
    </source>
</evidence>
<dbReference type="OrthoDB" id="9763857at2"/>
<dbReference type="SUPFAM" id="SSF55073">
    <property type="entry name" value="Nucleotide cyclase"/>
    <property type="match status" value="1"/>
</dbReference>
<dbReference type="Gene3D" id="3.20.20.450">
    <property type="entry name" value="EAL domain"/>
    <property type="match status" value="1"/>
</dbReference>
<proteinExistence type="predicted"/>
<dbReference type="RefSeq" id="WP_106759733.1">
    <property type="nucleotide sequence ID" value="NZ_PXWF02000302.1"/>
</dbReference>
<dbReference type="InterPro" id="IPR052155">
    <property type="entry name" value="Biofilm_reg_signaling"/>
</dbReference>
<dbReference type="PANTHER" id="PTHR44757">
    <property type="entry name" value="DIGUANYLATE CYCLASE DGCP"/>
    <property type="match status" value="1"/>
</dbReference>
<feature type="domain" description="Response regulatory" evidence="3">
    <location>
        <begin position="410"/>
        <end position="525"/>
    </location>
</feature>
<evidence type="ECO:0000256" key="2">
    <source>
        <dbReference type="SAM" id="Coils"/>
    </source>
</evidence>
<dbReference type="CDD" id="cd01949">
    <property type="entry name" value="GGDEF"/>
    <property type="match status" value="1"/>
</dbReference>
<dbReference type="SMART" id="SM00052">
    <property type="entry name" value="EAL"/>
    <property type="match status" value="1"/>
</dbReference>
<dbReference type="Pfam" id="PF00072">
    <property type="entry name" value="Response_reg"/>
    <property type="match status" value="1"/>
</dbReference>
<dbReference type="Proteomes" id="UP000241421">
    <property type="component" value="Unassembled WGS sequence"/>
</dbReference>